<dbReference type="EMBL" id="NAJM01000053">
    <property type="protein sequence ID" value="RVX67028.1"/>
    <property type="molecule type" value="Genomic_DNA"/>
</dbReference>
<comment type="caution">
    <text evidence="2">The sequence shown here is derived from an EMBL/GenBank/DDBJ whole genome shotgun (WGS) entry which is preliminary data.</text>
</comment>
<evidence type="ECO:0000313" key="2">
    <source>
        <dbReference type="EMBL" id="RVX67028.1"/>
    </source>
</evidence>
<organism evidence="2 3">
    <name type="scientific">Exophiala mesophila</name>
    <name type="common">Black yeast-like fungus</name>
    <dbReference type="NCBI Taxonomy" id="212818"/>
    <lineage>
        <taxon>Eukaryota</taxon>
        <taxon>Fungi</taxon>
        <taxon>Dikarya</taxon>
        <taxon>Ascomycota</taxon>
        <taxon>Pezizomycotina</taxon>
        <taxon>Eurotiomycetes</taxon>
        <taxon>Chaetothyriomycetidae</taxon>
        <taxon>Chaetothyriales</taxon>
        <taxon>Herpotrichiellaceae</taxon>
        <taxon>Exophiala</taxon>
    </lineage>
</organism>
<accession>A0A438MTQ7</accession>
<sequence>MPLWFEKWMLASGGRRLSRPNKPRQGRGSAAHEPQDSTDGHSGFPQHRPDRGGRDGPLNQSYGNHVTDPPRPSSESYIGDYNRMDEMNALRQDEDFRWGGPPRRFESEGHYYDGPRNQWDPEHFMGRHRFEPRGYGPSEDFMGPARGETRFIFYPSRRFGILPPRTMPAQTTPLYYDPPLVPPTMEPIGMQPPPRRRPHPPRRAVDCDTDCSCPVSESEDGLENENMERAAGELMEKRRKESRLGRLRRWFRT</sequence>
<protein>
    <submittedName>
        <fullName evidence="2">Uncharacterized protein</fullName>
    </submittedName>
</protein>
<name>A0A438MTQ7_EXOME</name>
<feature type="region of interest" description="Disordered" evidence="1">
    <location>
        <begin position="190"/>
        <end position="227"/>
    </location>
</feature>
<evidence type="ECO:0000313" key="3">
    <source>
        <dbReference type="Proteomes" id="UP000288859"/>
    </source>
</evidence>
<proteinExistence type="predicted"/>
<reference evidence="2 3" key="1">
    <citation type="submission" date="2017-03" db="EMBL/GenBank/DDBJ databases">
        <title>Genomes of endolithic fungi from Antarctica.</title>
        <authorList>
            <person name="Coleine C."/>
            <person name="Masonjones S."/>
            <person name="Stajich J.E."/>
        </authorList>
    </citation>
    <scope>NUCLEOTIDE SEQUENCE [LARGE SCALE GENOMIC DNA]</scope>
    <source>
        <strain evidence="2 3">CCFEE 6314</strain>
    </source>
</reference>
<feature type="compositionally biased region" description="Basic residues" evidence="1">
    <location>
        <begin position="16"/>
        <end position="25"/>
    </location>
</feature>
<dbReference type="AlphaFoldDB" id="A0A438MTQ7"/>
<feature type="region of interest" description="Disordered" evidence="1">
    <location>
        <begin position="12"/>
        <end position="79"/>
    </location>
</feature>
<evidence type="ECO:0000256" key="1">
    <source>
        <dbReference type="SAM" id="MobiDB-lite"/>
    </source>
</evidence>
<dbReference type="Proteomes" id="UP000288859">
    <property type="component" value="Unassembled WGS sequence"/>
</dbReference>
<dbReference type="OrthoDB" id="10335014at2759"/>
<gene>
    <name evidence="2" type="ORF">B0A52_09242</name>
</gene>
<dbReference type="VEuPathDB" id="FungiDB:PV10_03137"/>